<dbReference type="Proteomes" id="UP001164743">
    <property type="component" value="Chromosome 1A"/>
</dbReference>
<evidence type="ECO:0000313" key="2">
    <source>
        <dbReference type="EMBL" id="WAQ81155.1"/>
    </source>
</evidence>
<organism evidence="2 3">
    <name type="scientific">Puccinia triticina</name>
    <dbReference type="NCBI Taxonomy" id="208348"/>
    <lineage>
        <taxon>Eukaryota</taxon>
        <taxon>Fungi</taxon>
        <taxon>Dikarya</taxon>
        <taxon>Basidiomycota</taxon>
        <taxon>Pucciniomycotina</taxon>
        <taxon>Pucciniomycetes</taxon>
        <taxon>Pucciniales</taxon>
        <taxon>Pucciniaceae</taxon>
        <taxon>Puccinia</taxon>
    </lineage>
</organism>
<protein>
    <submittedName>
        <fullName evidence="2">Uncharacterized protein</fullName>
    </submittedName>
</protein>
<feature type="compositionally biased region" description="Pro residues" evidence="1">
    <location>
        <begin position="56"/>
        <end position="67"/>
    </location>
</feature>
<dbReference type="GeneID" id="77806422"/>
<sequence length="148" mass="16156">MQKAPTGGRAPIPAPLRPRLPSALRRVPENPSAPSSPCLKASPSLSAPIGSFLPPFDHPPTLAPSVPPLLRRNADAPALRRRDAPCFRAVHRVHKDISTPAGWIGLRNICAPHMRADVQRNEQHHPHSQTVRKYPRNHAACVLEYAPG</sequence>
<accession>A0ABY7CBA1</accession>
<gene>
    <name evidence="2" type="ORF">PtA15_1A494</name>
</gene>
<evidence type="ECO:0000256" key="1">
    <source>
        <dbReference type="SAM" id="MobiDB-lite"/>
    </source>
</evidence>
<evidence type="ECO:0000313" key="3">
    <source>
        <dbReference type="Proteomes" id="UP001164743"/>
    </source>
</evidence>
<dbReference type="EMBL" id="CP110421">
    <property type="protein sequence ID" value="WAQ81155.1"/>
    <property type="molecule type" value="Genomic_DNA"/>
</dbReference>
<feature type="region of interest" description="Disordered" evidence="1">
    <location>
        <begin position="49"/>
        <end position="68"/>
    </location>
</feature>
<name>A0ABY7CBA1_9BASI</name>
<dbReference type="RefSeq" id="XP_053016710.1">
    <property type="nucleotide sequence ID" value="XM_053165527.1"/>
</dbReference>
<proteinExistence type="predicted"/>
<keyword evidence="3" id="KW-1185">Reference proteome</keyword>
<reference evidence="2" key="1">
    <citation type="submission" date="2022-10" db="EMBL/GenBank/DDBJ databases">
        <title>Puccinia triticina Genome sequencing and assembly.</title>
        <authorList>
            <person name="Li C."/>
        </authorList>
    </citation>
    <scope>NUCLEOTIDE SEQUENCE</scope>
    <source>
        <strain evidence="2">Pt15</strain>
    </source>
</reference>
<feature type="region of interest" description="Disordered" evidence="1">
    <location>
        <begin position="1"/>
        <end position="44"/>
    </location>
</feature>